<dbReference type="GO" id="GO:0016758">
    <property type="term" value="F:hexosyltransferase activity"/>
    <property type="evidence" value="ECO:0007669"/>
    <property type="project" value="TreeGrafter"/>
</dbReference>
<proteinExistence type="predicted"/>
<dbReference type="AlphaFoldDB" id="A0A370KJX0"/>
<dbReference type="Proteomes" id="UP000254939">
    <property type="component" value="Unassembled WGS sequence"/>
</dbReference>
<evidence type="ECO:0000313" key="3">
    <source>
        <dbReference type="EMBL" id="RDJ06905.1"/>
    </source>
</evidence>
<keyword evidence="2 3" id="KW-0808">Transferase</keyword>
<keyword evidence="1" id="KW-0328">Glycosyltransferase</keyword>
<sequence>MRMDEVIDKCRAALRTRSRLMLGVVNAAKIVNLRKDTQLRDSLIECDLLLADGQSVVWASRLFRRPLPERVAGIDIFQRLLRLANDEERSVALLGARPEILSRLEKVIAERFPKARIAYSHHGYFGAAEAVEIAAGIRDSAADILFIGMTSPLKEIFLATHAASLGVPILHGVGGSFDVMAGLTRRAPLGWQKVGMEWAYRVLLEPRRLWWRYLSTNTRFIQLTAVEAIRPARAFRHS</sequence>
<evidence type="ECO:0000256" key="1">
    <source>
        <dbReference type="ARBA" id="ARBA00022676"/>
    </source>
</evidence>
<dbReference type="PANTHER" id="PTHR34136">
    <property type="match status" value="1"/>
</dbReference>
<dbReference type="EMBL" id="NAAC01000027">
    <property type="protein sequence ID" value="RDJ06905.1"/>
    <property type="molecule type" value="Genomic_DNA"/>
</dbReference>
<dbReference type="InterPro" id="IPR004629">
    <property type="entry name" value="WecG_TagA_CpsF"/>
</dbReference>
<name>A0A370KJX0_9HYPH</name>
<gene>
    <name evidence="3" type="ORF">B5K06_22080</name>
</gene>
<reference evidence="3 4" key="1">
    <citation type="submission" date="2017-03" db="EMBL/GenBank/DDBJ databases">
        <title>Genome analysis of Rhizobial strains effectives or ineffectives for nitrogen fixation isolated from bean seeds.</title>
        <authorList>
            <person name="Peralta H."/>
            <person name="Aguilar-Vera A."/>
            <person name="Mora Y."/>
            <person name="Vargas-Lagunas C."/>
            <person name="Girard L."/>
            <person name="Mora J."/>
        </authorList>
    </citation>
    <scope>NUCLEOTIDE SEQUENCE [LARGE SCALE GENOMIC DNA]</scope>
    <source>
        <strain evidence="3 4">CCGM3</strain>
    </source>
</reference>
<dbReference type="CDD" id="cd06533">
    <property type="entry name" value="Glyco_transf_WecG_TagA"/>
    <property type="match status" value="1"/>
</dbReference>
<protein>
    <submittedName>
        <fullName evidence="3">Glycosyltransferase</fullName>
    </submittedName>
</protein>
<evidence type="ECO:0000313" key="4">
    <source>
        <dbReference type="Proteomes" id="UP000254939"/>
    </source>
</evidence>
<evidence type="ECO:0000256" key="2">
    <source>
        <dbReference type="ARBA" id="ARBA00022679"/>
    </source>
</evidence>
<dbReference type="NCBIfam" id="TIGR00696">
    <property type="entry name" value="wecG_tagA_cpsF"/>
    <property type="match status" value="1"/>
</dbReference>
<organism evidence="3 4">
    <name type="scientific">Rhizobium grahamii</name>
    <dbReference type="NCBI Taxonomy" id="1120045"/>
    <lineage>
        <taxon>Bacteria</taxon>
        <taxon>Pseudomonadati</taxon>
        <taxon>Pseudomonadota</taxon>
        <taxon>Alphaproteobacteria</taxon>
        <taxon>Hyphomicrobiales</taxon>
        <taxon>Rhizobiaceae</taxon>
        <taxon>Rhizobium/Agrobacterium group</taxon>
        <taxon>Rhizobium</taxon>
    </lineage>
</organism>
<comment type="caution">
    <text evidence="3">The sequence shown here is derived from an EMBL/GenBank/DDBJ whole genome shotgun (WGS) entry which is preliminary data.</text>
</comment>
<accession>A0A370KJX0</accession>
<dbReference type="Pfam" id="PF03808">
    <property type="entry name" value="Glyco_tran_WecG"/>
    <property type="match status" value="1"/>
</dbReference>
<dbReference type="PANTHER" id="PTHR34136:SF1">
    <property type="entry name" value="UDP-N-ACETYL-D-MANNOSAMINURONIC ACID TRANSFERASE"/>
    <property type="match status" value="1"/>
</dbReference>